<keyword evidence="2" id="KW-1185">Reference proteome</keyword>
<dbReference type="Gene3D" id="3.40.50.300">
    <property type="entry name" value="P-loop containing nucleotide triphosphate hydrolases"/>
    <property type="match status" value="1"/>
</dbReference>
<dbReference type="EMBL" id="FXWJ01000002">
    <property type="protein sequence ID" value="SMQ66979.1"/>
    <property type="molecule type" value="Genomic_DNA"/>
</dbReference>
<accession>A0ABY1RAS4</accession>
<name>A0ABY1RAS4_9MICO</name>
<sequence length="479" mass="52890">MAIIQTSDVFTPAELPKVTDVDRSKLTHEIAQLMKRKSYISLTGGSKLGKTTFLKSYLAAQPATDWSAYLAGQSLANGAADLWLKLAQALEIPTSKETGLANGDKTTWGVFARLSLKWVTGGAAGGVKADREENETRTTGEKFTIDPEHAVTEALKVIRANDRRVIIAIDDFHFVQDHSKRHDIVVALRPLTDAGCKAFFLSTVLGGDQDPAFNNTNTGGRRKSVEVLAWELDELKEIATKGFKELNLWADDALITDLASESFGSPQIMQQLCLDLCENENGIYEREAEDQQLQVNAPADRDAFFRSLDDDEAIDWLKIFSAAYVPRRERGRYDYPSSPPVKLDGYQLILYAIHEMGSPTQVAVADVKRHVGDKLKFDTKRLNKIALEQKSINLGEIAARDMTAALTDLPAEEGDAFDEADEGAEEDFAYAELVARAAIPQPVLEVKGKKADAVISILDPLFSYMLKWHPDVIVDSGRK</sequence>
<dbReference type="SUPFAM" id="SSF52540">
    <property type="entry name" value="P-loop containing nucleoside triphosphate hydrolases"/>
    <property type="match status" value="1"/>
</dbReference>
<gene>
    <name evidence="1" type="ORF">SAMN06295909_1386</name>
</gene>
<evidence type="ECO:0008006" key="3">
    <source>
        <dbReference type="Google" id="ProtNLM"/>
    </source>
</evidence>
<evidence type="ECO:0000313" key="1">
    <source>
        <dbReference type="EMBL" id="SMQ66979.1"/>
    </source>
</evidence>
<comment type="caution">
    <text evidence="1">The sequence shown here is derived from an EMBL/GenBank/DDBJ whole genome shotgun (WGS) entry which is preliminary data.</text>
</comment>
<dbReference type="RefSeq" id="WP_086473421.1">
    <property type="nucleotide sequence ID" value="NZ_FXWJ01000002.1"/>
</dbReference>
<evidence type="ECO:0000313" key="2">
    <source>
        <dbReference type="Proteomes" id="UP000194464"/>
    </source>
</evidence>
<proteinExistence type="predicted"/>
<organism evidence="1 2">
    <name type="scientific">Plantibacter elymi</name>
    <name type="common">nom. nud.</name>
    <dbReference type="NCBI Taxonomy" id="199708"/>
    <lineage>
        <taxon>Bacteria</taxon>
        <taxon>Bacillati</taxon>
        <taxon>Actinomycetota</taxon>
        <taxon>Actinomycetes</taxon>
        <taxon>Micrococcales</taxon>
        <taxon>Microbacteriaceae</taxon>
        <taxon>Plantibacter</taxon>
    </lineage>
</organism>
<dbReference type="InterPro" id="IPR027417">
    <property type="entry name" value="P-loop_NTPase"/>
</dbReference>
<dbReference type="Proteomes" id="UP000194464">
    <property type="component" value="Unassembled WGS sequence"/>
</dbReference>
<reference evidence="1 2" key="1">
    <citation type="submission" date="2017-04" db="EMBL/GenBank/DDBJ databases">
        <authorList>
            <person name="Varghese N."/>
            <person name="Submissions S."/>
        </authorList>
    </citation>
    <scope>NUCLEOTIDE SEQUENCE [LARGE SCALE GENOMIC DNA]</scope>
    <source>
        <strain evidence="1 2">VKM Ac-1784</strain>
    </source>
</reference>
<protein>
    <recommendedName>
        <fullName evidence="3">AAA+ ATPase domain-containing protein</fullName>
    </recommendedName>
</protein>